<protein>
    <recommendedName>
        <fullName evidence="6">WAT1-related protein</fullName>
    </recommendedName>
</protein>
<accession>A0A8S9KNM9</accession>
<dbReference type="Pfam" id="PF00892">
    <property type="entry name" value="EamA"/>
    <property type="match status" value="1"/>
</dbReference>
<evidence type="ECO:0000313" key="8">
    <source>
        <dbReference type="EMBL" id="KAF2595642.1"/>
    </source>
</evidence>
<comment type="subcellular location">
    <subcellularLocation>
        <location evidence="1 6">Membrane</location>
        <topology evidence="1 6">Multi-pass membrane protein</topology>
    </subcellularLocation>
</comment>
<keyword evidence="3 6" id="KW-0812">Transmembrane</keyword>
<evidence type="ECO:0000256" key="1">
    <source>
        <dbReference type="ARBA" id="ARBA00004141"/>
    </source>
</evidence>
<comment type="caution">
    <text evidence="8">The sequence shown here is derived from an EMBL/GenBank/DDBJ whole genome shotgun (WGS) entry which is preliminary data.</text>
</comment>
<feature type="transmembrane region" description="Helical" evidence="6">
    <location>
        <begin position="75"/>
        <end position="99"/>
    </location>
</feature>
<keyword evidence="5 6" id="KW-0472">Membrane</keyword>
<evidence type="ECO:0000256" key="4">
    <source>
        <dbReference type="ARBA" id="ARBA00022989"/>
    </source>
</evidence>
<dbReference type="GO" id="GO:0016020">
    <property type="term" value="C:membrane"/>
    <property type="evidence" value="ECO:0007669"/>
    <property type="project" value="UniProtKB-SubCell"/>
</dbReference>
<dbReference type="PANTHER" id="PTHR31218">
    <property type="entry name" value="WAT1-RELATED PROTEIN"/>
    <property type="match status" value="1"/>
</dbReference>
<evidence type="ECO:0000256" key="3">
    <source>
        <dbReference type="ARBA" id="ARBA00022692"/>
    </source>
</evidence>
<feature type="transmembrane region" description="Helical" evidence="6">
    <location>
        <begin position="12"/>
        <end position="31"/>
    </location>
</feature>
<evidence type="ECO:0000256" key="2">
    <source>
        <dbReference type="ARBA" id="ARBA00007635"/>
    </source>
</evidence>
<dbReference type="AlphaFoldDB" id="A0A8S9KNM9"/>
<keyword evidence="4 6" id="KW-1133">Transmembrane helix</keyword>
<dbReference type="InterPro" id="IPR000620">
    <property type="entry name" value="EamA_dom"/>
</dbReference>
<comment type="similarity">
    <text evidence="2 6">Belongs to the drug/metabolite transporter (DMT) superfamily. Plant drug/metabolite exporter (P-DME) (TC 2.A.7.4) family.</text>
</comment>
<evidence type="ECO:0000259" key="7">
    <source>
        <dbReference type="Pfam" id="PF00892"/>
    </source>
</evidence>
<proteinExistence type="inferred from homology"/>
<dbReference type="Proteomes" id="UP000712281">
    <property type="component" value="Unassembled WGS sequence"/>
</dbReference>
<reference evidence="8" key="1">
    <citation type="submission" date="2019-12" db="EMBL/GenBank/DDBJ databases">
        <title>Genome sequencing and annotation of Brassica cretica.</title>
        <authorList>
            <person name="Studholme D.J."/>
            <person name="Sarris P.F."/>
        </authorList>
    </citation>
    <scope>NUCLEOTIDE SEQUENCE</scope>
    <source>
        <strain evidence="8">PFS-001/15</strain>
        <tissue evidence="8">Leaf</tissue>
    </source>
</reference>
<feature type="transmembrane region" description="Helical" evidence="6">
    <location>
        <begin position="43"/>
        <end position="63"/>
    </location>
</feature>
<evidence type="ECO:0000256" key="6">
    <source>
        <dbReference type="RuleBase" id="RU363077"/>
    </source>
</evidence>
<gene>
    <name evidence="8" type="ORF">F2Q68_00011747</name>
</gene>
<name>A0A8S9KNM9_BRACR</name>
<dbReference type="InterPro" id="IPR030184">
    <property type="entry name" value="WAT1-related"/>
</dbReference>
<feature type="domain" description="EamA" evidence="7">
    <location>
        <begin position="26"/>
        <end position="118"/>
    </location>
</feature>
<evidence type="ECO:0000313" key="9">
    <source>
        <dbReference type="Proteomes" id="UP000712281"/>
    </source>
</evidence>
<evidence type="ECO:0000256" key="5">
    <source>
        <dbReference type="ARBA" id="ARBA00023136"/>
    </source>
</evidence>
<feature type="transmembrane region" description="Helical" evidence="6">
    <location>
        <begin position="199"/>
        <end position="219"/>
    </location>
</feature>
<dbReference type="EMBL" id="QGKW02000717">
    <property type="protein sequence ID" value="KAF2595642.1"/>
    <property type="molecule type" value="Genomic_DNA"/>
</dbReference>
<dbReference type="GO" id="GO:0022857">
    <property type="term" value="F:transmembrane transporter activity"/>
    <property type="evidence" value="ECO:0007669"/>
    <property type="project" value="InterPro"/>
</dbReference>
<sequence length="258" mass="28493">MAGAVSLWRREAVFLTAMLASETGIVGMNTLFKAATSKGLNSYAFLGYSYLLGSLLLLPSHIFSNRSRSLPPLSFSILSKIGLLGLLGSMYVITGYIGVKYSNPTLASAISNITPALMNHAQLVFVRVLSWGRPTAEPLKKVHENGFFEMNKLIIKVEVKIVQAFDERDVSGREMVDSNGFQVLCTQVVSINLLYMKPLVFILITIISPAVFILDNYYLSCVHILDTDRFVRKKLETSGKHLDLVTSVLPELALIKVC</sequence>
<comment type="caution">
    <text evidence="6">Lacks conserved residue(s) required for the propagation of feature annotation.</text>
</comment>
<organism evidence="8 9">
    <name type="scientific">Brassica cretica</name>
    <name type="common">Mustard</name>
    <dbReference type="NCBI Taxonomy" id="69181"/>
    <lineage>
        <taxon>Eukaryota</taxon>
        <taxon>Viridiplantae</taxon>
        <taxon>Streptophyta</taxon>
        <taxon>Embryophyta</taxon>
        <taxon>Tracheophyta</taxon>
        <taxon>Spermatophyta</taxon>
        <taxon>Magnoliopsida</taxon>
        <taxon>eudicotyledons</taxon>
        <taxon>Gunneridae</taxon>
        <taxon>Pentapetalae</taxon>
        <taxon>rosids</taxon>
        <taxon>malvids</taxon>
        <taxon>Brassicales</taxon>
        <taxon>Brassicaceae</taxon>
        <taxon>Brassiceae</taxon>
        <taxon>Brassica</taxon>
    </lineage>
</organism>